<evidence type="ECO:0000313" key="2">
    <source>
        <dbReference type="EMBL" id="SDY00365.1"/>
    </source>
</evidence>
<sequence>MPDWPVQSRPFRGGARAHAVIPPIVLLLSFGYSQRVPPPANFSLDVRSAPNPLRIPEFRGLSVLDESVQKWMLAELDSWFDGLLDTLGPQLADAESRDSRALTWAFGCTTGHDQSVVLAELVGAAIRRTGTTVCIKHLDLATETMQHDADRVVIAP</sequence>
<evidence type="ECO:0000313" key="3">
    <source>
        <dbReference type="Proteomes" id="UP000199529"/>
    </source>
</evidence>
<proteinExistence type="predicted"/>
<dbReference type="InterPro" id="IPR053931">
    <property type="entry name" value="RapZ_C"/>
</dbReference>
<protein>
    <submittedName>
        <fullName evidence="2">P-loop ATPase protein family protein</fullName>
    </submittedName>
</protein>
<reference evidence="3" key="1">
    <citation type="submission" date="2016-10" db="EMBL/GenBank/DDBJ databases">
        <authorList>
            <person name="Varghese N."/>
            <person name="Submissions S."/>
        </authorList>
    </citation>
    <scope>NUCLEOTIDE SEQUENCE [LARGE SCALE GENOMIC DNA]</scope>
    <source>
        <strain evidence="3">CGMCC 4.3530</strain>
    </source>
</reference>
<gene>
    <name evidence="2" type="ORF">SAMN05216215_1018108</name>
</gene>
<name>A0A1H3GBE0_9PSEU</name>
<dbReference type="PANTHER" id="PTHR30448">
    <property type="entry name" value="RNASE ADAPTER PROTEIN RAPZ"/>
    <property type="match status" value="1"/>
</dbReference>
<dbReference type="STRING" id="418495.SAMN05216215_1018108"/>
<dbReference type="GO" id="GO:0005524">
    <property type="term" value="F:ATP binding"/>
    <property type="evidence" value="ECO:0007669"/>
    <property type="project" value="InterPro"/>
</dbReference>
<organism evidence="2 3">
    <name type="scientific">Saccharopolyspora shandongensis</name>
    <dbReference type="NCBI Taxonomy" id="418495"/>
    <lineage>
        <taxon>Bacteria</taxon>
        <taxon>Bacillati</taxon>
        <taxon>Actinomycetota</taxon>
        <taxon>Actinomycetes</taxon>
        <taxon>Pseudonocardiales</taxon>
        <taxon>Pseudonocardiaceae</taxon>
        <taxon>Saccharopolyspora</taxon>
    </lineage>
</organism>
<dbReference type="OrthoDB" id="3217588at2"/>
<dbReference type="AlphaFoldDB" id="A0A1H3GBE0"/>
<dbReference type="EMBL" id="FNOK01000018">
    <property type="protein sequence ID" value="SDY00365.1"/>
    <property type="molecule type" value="Genomic_DNA"/>
</dbReference>
<accession>A0A1H3GBE0</accession>
<dbReference type="Proteomes" id="UP000199529">
    <property type="component" value="Unassembled WGS sequence"/>
</dbReference>
<feature type="domain" description="RapZ C-terminal" evidence="1">
    <location>
        <begin position="25"/>
        <end position="140"/>
    </location>
</feature>
<evidence type="ECO:0000259" key="1">
    <source>
        <dbReference type="Pfam" id="PF22740"/>
    </source>
</evidence>
<keyword evidence="3" id="KW-1185">Reference proteome</keyword>
<dbReference type="InterPro" id="IPR005337">
    <property type="entry name" value="RapZ-like"/>
</dbReference>
<dbReference type="Pfam" id="PF22740">
    <property type="entry name" value="PapZ_C"/>
    <property type="match status" value="1"/>
</dbReference>
<dbReference type="PANTHER" id="PTHR30448:SF0">
    <property type="entry name" value="RNASE ADAPTER PROTEIN RAPZ"/>
    <property type="match status" value="1"/>
</dbReference>